<dbReference type="VEuPathDB" id="ToxoDB:ENH_00019670"/>
<dbReference type="EMBL" id="HG723574">
    <property type="protein sequence ID" value="CDJ66377.1"/>
    <property type="molecule type" value="Genomic_DNA"/>
</dbReference>
<protein>
    <submittedName>
        <fullName evidence="1">Uncharacterized protein</fullName>
    </submittedName>
</protein>
<reference evidence="1" key="2">
    <citation type="submission" date="2013-10" db="EMBL/GenBank/DDBJ databases">
        <authorList>
            <person name="Aslett M."/>
        </authorList>
    </citation>
    <scope>NUCLEOTIDE SEQUENCE [LARGE SCALE GENOMIC DNA]</scope>
    <source>
        <strain evidence="1">Houghton</strain>
    </source>
</reference>
<sequence length="112" mass="11704">MKSPEGAAAAAATAAAAAAAARKPLVAKEAPVWRPDDVEKIVAETLDDLLRGLNYEEVQANKLLDKICDCCMQRLAGLKGPFKFVVHAAVAERGAGNLTFATAAQFVQGHDG</sequence>
<dbReference type="InterPro" id="IPR005334">
    <property type="entry name" value="Tctex-1-like"/>
</dbReference>
<accession>U6MQ83</accession>
<keyword evidence="2" id="KW-1185">Reference proteome</keyword>
<reference evidence="1" key="1">
    <citation type="submission" date="2013-10" db="EMBL/GenBank/DDBJ databases">
        <title>Genomic analysis of the causative agents of coccidiosis in chickens.</title>
        <authorList>
            <person name="Reid A.J."/>
            <person name="Blake D."/>
            <person name="Billington K."/>
            <person name="Browne H."/>
            <person name="Dunn M."/>
            <person name="Hung S."/>
            <person name="Kawahara F."/>
            <person name="Miranda-Saavedra D."/>
            <person name="Mourier T."/>
            <person name="Nagra H."/>
            <person name="Otto T.D."/>
            <person name="Rawlings N."/>
            <person name="Sanchez A."/>
            <person name="Sanders M."/>
            <person name="Subramaniam C."/>
            <person name="Tay Y."/>
            <person name="Dear P."/>
            <person name="Doerig C."/>
            <person name="Gruber A."/>
            <person name="Parkinson J."/>
            <person name="Shirley M."/>
            <person name="Wan K.L."/>
            <person name="Berriman M."/>
            <person name="Tomley F."/>
            <person name="Pain A."/>
        </authorList>
    </citation>
    <scope>NUCLEOTIDE SEQUENCE [LARGE SCALE GENOMIC DNA]</scope>
    <source>
        <strain evidence="1">Houghton</strain>
    </source>
</reference>
<gene>
    <name evidence="1" type="ORF">ENH_00019670</name>
</gene>
<evidence type="ECO:0000313" key="1">
    <source>
        <dbReference type="EMBL" id="CDJ66377.1"/>
    </source>
</evidence>
<dbReference type="RefSeq" id="XP_013434845.1">
    <property type="nucleotide sequence ID" value="XM_013579391.1"/>
</dbReference>
<dbReference type="Gene3D" id="3.30.1140.40">
    <property type="entry name" value="Tctex-1"/>
    <property type="match status" value="1"/>
</dbReference>
<dbReference type="Proteomes" id="UP000030754">
    <property type="component" value="Unassembled WGS sequence"/>
</dbReference>
<dbReference type="OrthoDB" id="10059120at2759"/>
<dbReference type="AlphaFoldDB" id="U6MQ83"/>
<dbReference type="Pfam" id="PF03645">
    <property type="entry name" value="Tctex-1"/>
    <property type="match status" value="1"/>
</dbReference>
<dbReference type="GeneID" id="25472140"/>
<evidence type="ECO:0000313" key="2">
    <source>
        <dbReference type="Proteomes" id="UP000030754"/>
    </source>
</evidence>
<proteinExistence type="predicted"/>
<organism evidence="1 2">
    <name type="scientific">Eimeria necatrix</name>
    <dbReference type="NCBI Taxonomy" id="51315"/>
    <lineage>
        <taxon>Eukaryota</taxon>
        <taxon>Sar</taxon>
        <taxon>Alveolata</taxon>
        <taxon>Apicomplexa</taxon>
        <taxon>Conoidasida</taxon>
        <taxon>Coccidia</taxon>
        <taxon>Eucoccidiorida</taxon>
        <taxon>Eimeriorina</taxon>
        <taxon>Eimeriidae</taxon>
        <taxon>Eimeria</taxon>
    </lineage>
</organism>
<dbReference type="InterPro" id="IPR038586">
    <property type="entry name" value="Tctex-1-like_sf"/>
</dbReference>
<name>U6MQ83_9EIME</name>